<dbReference type="InterPro" id="IPR025655">
    <property type="entry name" value="PEX14"/>
</dbReference>
<evidence type="ECO:0000256" key="16">
    <source>
        <dbReference type="SAM" id="MobiDB-lite"/>
    </source>
</evidence>
<dbReference type="OMA" id="PQGQMQA"/>
<evidence type="ECO:0000313" key="21">
    <source>
        <dbReference type="Proteomes" id="UP000824469"/>
    </source>
</evidence>
<evidence type="ECO:0000256" key="6">
    <source>
        <dbReference type="ARBA" id="ARBA00022989"/>
    </source>
</evidence>
<feature type="region of interest" description="Disordered" evidence="16">
    <location>
        <begin position="591"/>
        <end position="626"/>
    </location>
</feature>
<feature type="compositionally biased region" description="Polar residues" evidence="16">
    <location>
        <begin position="439"/>
        <end position="455"/>
    </location>
</feature>
<comment type="subcellular location">
    <subcellularLocation>
        <location evidence="1">Peroxisome membrane</location>
        <topology evidence="1">Single-pass membrane protein</topology>
    </subcellularLocation>
</comment>
<comment type="function">
    <text evidence="12 14">Component of the PEX13-PEX14 docking complex, a translocon channel that specifically mediates the import of peroxisomal cargo proteins bound to PEX5 receptor. The PEX13-PEX14 docking complex forms a large import pore which can be opened to a diameter of about 9 nm. Mechanistically, PEX5 receptor along with cargo proteins associates with the PEX14 subunit of the PEX13-PEX14 docking complex in the cytosol, leading to the insertion of the receptor into the organelle membrane with the concomitant translocation of the cargo into the peroxisome matrix.</text>
</comment>
<evidence type="ECO:0000256" key="12">
    <source>
        <dbReference type="ARBA" id="ARBA00053920"/>
    </source>
</evidence>
<evidence type="ECO:0000259" key="19">
    <source>
        <dbReference type="Pfam" id="PF23020"/>
    </source>
</evidence>
<feature type="compositionally biased region" description="Polar residues" evidence="16">
    <location>
        <begin position="405"/>
        <end position="416"/>
    </location>
</feature>
<keyword evidence="9 14" id="KW-0576">Peroxisome</keyword>
<evidence type="ECO:0000256" key="9">
    <source>
        <dbReference type="ARBA" id="ARBA00023140"/>
    </source>
</evidence>
<keyword evidence="8 14" id="KW-0472">Membrane</keyword>
<evidence type="ECO:0000256" key="15">
    <source>
        <dbReference type="SAM" id="Coils"/>
    </source>
</evidence>
<sequence>MATESSSPNQVDDKVLSATKISVVLSPYNMFHANYLCSSLAGESVKTVEAGGAAEAKGDITKEKDGNWPFANSEPMREDQVQNAVKFLSHPKVSGSPVIYRRSFLERKGLTKEEIDEAFRRVPDPPSQEAAARSTVPTQEKQSVPLATLQTQSPVQTLQHSADPPVRASAAAMVQPSHFQWTHMLLALGILSATGAGTGVVFKKAIIPRFKSWIRQIVCEANDYEQKKPVGPSPVEEAVAAAKAAATAAAEVANASREMLKSKHEDSKHLEGLMRSLEEQTKEMKSMKIVLKEMENHRGKNHSAWGAVSSINQLEHGVPQTISKNLRADANVSTVDQGLVRPSSAPASGEPSQAPYSNSYIELMSMVQRGEKPPGIKEVNDKPPNPNQPPSNPQLQPRPKPWDTIQAQSSNSKHNTHAQYIQTVNSSVARDGLKPVVNGFSNIQPKSTSPVTVRTSDNEEPWWRAKKNETERRVGATTVHGSNVRIAETESSDEEINGGVTHDLPSHSLLQTAADGPGNNSLRHSSGRTWVPPPTPPVAMPQAAEAIWHPKSKVEIQDPNMTSEMSDSSRSVLRPESIDDQFMPPRIVTEQGEEKLSSSSEAQNITENNKEEINHLSAFTEEASYDTRSYKDVVNGGIEEKEDVRAY</sequence>
<reference evidence="20 21" key="1">
    <citation type="journal article" date="2021" name="Nat. Plants">
        <title>The Taxus genome provides insights into paclitaxel biosynthesis.</title>
        <authorList>
            <person name="Xiong X."/>
            <person name="Gou J."/>
            <person name="Liao Q."/>
            <person name="Li Y."/>
            <person name="Zhou Q."/>
            <person name="Bi G."/>
            <person name="Li C."/>
            <person name="Du R."/>
            <person name="Wang X."/>
            <person name="Sun T."/>
            <person name="Guo L."/>
            <person name="Liang H."/>
            <person name="Lu P."/>
            <person name="Wu Y."/>
            <person name="Zhang Z."/>
            <person name="Ro D.K."/>
            <person name="Shang Y."/>
            <person name="Huang S."/>
            <person name="Yan J."/>
        </authorList>
    </citation>
    <scope>NUCLEOTIDE SEQUENCE [LARGE SCALE GENOMIC DNA]</scope>
    <source>
        <strain evidence="20">Ta-2019</strain>
    </source>
</reference>
<dbReference type="InterPro" id="IPR040554">
    <property type="entry name" value="KPWE_PEX14_dom"/>
</dbReference>
<evidence type="ECO:0000256" key="13">
    <source>
        <dbReference type="ARBA" id="ARBA00064754"/>
    </source>
</evidence>
<evidence type="ECO:0000256" key="7">
    <source>
        <dbReference type="ARBA" id="ARBA00023010"/>
    </source>
</evidence>
<keyword evidence="6" id="KW-1133">Transmembrane helix</keyword>
<keyword evidence="7" id="KW-0811">Translocation</keyword>
<evidence type="ECO:0000259" key="17">
    <source>
        <dbReference type="Pfam" id="PF04695"/>
    </source>
</evidence>
<dbReference type="Gene3D" id="1.10.10.10">
    <property type="entry name" value="Winged helix-like DNA-binding domain superfamily/Winged helix DNA-binding domain"/>
    <property type="match status" value="1"/>
</dbReference>
<dbReference type="Pfam" id="PF04695">
    <property type="entry name" value="Pex14_N"/>
    <property type="match status" value="1"/>
</dbReference>
<evidence type="ECO:0000313" key="20">
    <source>
        <dbReference type="EMBL" id="KAH9326719.1"/>
    </source>
</evidence>
<keyword evidence="5 14" id="KW-0653">Protein transport</keyword>
<name>A0AA38LJY5_TAXCH</name>
<evidence type="ECO:0000256" key="1">
    <source>
        <dbReference type="ARBA" id="ARBA00004549"/>
    </source>
</evidence>
<keyword evidence="15" id="KW-0175">Coiled coil</keyword>
<gene>
    <name evidence="20" type="ORF">KI387_006897</name>
</gene>
<evidence type="ECO:0000259" key="18">
    <source>
        <dbReference type="Pfam" id="PF17733"/>
    </source>
</evidence>
<feature type="domain" description="Peroxisomal membrane protein PEX14 central plants" evidence="19">
    <location>
        <begin position="178"/>
        <end position="295"/>
    </location>
</feature>
<keyword evidence="4" id="KW-0812">Transmembrane</keyword>
<feature type="domain" description="Peroxisomal membrane protein PEX14-like KPWE" evidence="18">
    <location>
        <begin position="355"/>
        <end position="404"/>
    </location>
</feature>
<keyword evidence="3 14" id="KW-0813">Transport</keyword>
<keyword evidence="21" id="KW-1185">Reference proteome</keyword>
<feature type="coiled-coil region" evidence="15">
    <location>
        <begin position="260"/>
        <end position="297"/>
    </location>
</feature>
<dbReference type="AlphaFoldDB" id="A0AA38LJY5"/>
<evidence type="ECO:0000256" key="4">
    <source>
        <dbReference type="ARBA" id="ARBA00022692"/>
    </source>
</evidence>
<dbReference type="Proteomes" id="UP000824469">
    <property type="component" value="Unassembled WGS sequence"/>
</dbReference>
<feature type="compositionally biased region" description="Pro residues" evidence="16">
    <location>
        <begin position="383"/>
        <end position="399"/>
    </location>
</feature>
<feature type="region of interest" description="Disordered" evidence="16">
    <location>
        <begin position="372"/>
        <end position="416"/>
    </location>
</feature>
<proteinExistence type="inferred from homology"/>
<evidence type="ECO:0000256" key="10">
    <source>
        <dbReference type="ARBA" id="ARBA00029502"/>
    </source>
</evidence>
<protein>
    <recommendedName>
        <fullName evidence="10 14">Peroxisomal membrane protein PEX14</fullName>
    </recommendedName>
    <alternativeName>
        <fullName evidence="11 14">Peroxin-14</fullName>
    </alternativeName>
</protein>
<comment type="similarity">
    <text evidence="2 14">Belongs to the peroxin-14 family.</text>
</comment>
<dbReference type="PANTHER" id="PTHR23058">
    <property type="entry name" value="PEROXISOMAL MEMBRANE PROTEIN PEX14"/>
    <property type="match status" value="1"/>
</dbReference>
<organism evidence="20 21">
    <name type="scientific">Taxus chinensis</name>
    <name type="common">Chinese yew</name>
    <name type="synonym">Taxus wallichiana var. chinensis</name>
    <dbReference type="NCBI Taxonomy" id="29808"/>
    <lineage>
        <taxon>Eukaryota</taxon>
        <taxon>Viridiplantae</taxon>
        <taxon>Streptophyta</taxon>
        <taxon>Embryophyta</taxon>
        <taxon>Tracheophyta</taxon>
        <taxon>Spermatophyta</taxon>
        <taxon>Pinopsida</taxon>
        <taxon>Pinidae</taxon>
        <taxon>Conifers II</taxon>
        <taxon>Cupressales</taxon>
        <taxon>Taxaceae</taxon>
        <taxon>Taxus</taxon>
    </lineage>
</organism>
<evidence type="ECO:0000256" key="11">
    <source>
        <dbReference type="ARBA" id="ARBA00029691"/>
    </source>
</evidence>
<dbReference type="InterPro" id="IPR006785">
    <property type="entry name" value="Pex14_N"/>
</dbReference>
<feature type="compositionally biased region" description="Basic and acidic residues" evidence="16">
    <location>
        <begin position="372"/>
        <end position="381"/>
    </location>
</feature>
<comment type="caution">
    <text evidence="20">The sequence shown here is derived from an EMBL/GenBank/DDBJ whole genome shotgun (WGS) entry which is preliminary data.</text>
</comment>
<evidence type="ECO:0000256" key="3">
    <source>
        <dbReference type="ARBA" id="ARBA00022448"/>
    </source>
</evidence>
<evidence type="ECO:0000256" key="14">
    <source>
        <dbReference type="RuleBase" id="RU367032"/>
    </source>
</evidence>
<dbReference type="GO" id="GO:0005102">
    <property type="term" value="F:signaling receptor binding"/>
    <property type="evidence" value="ECO:0007669"/>
    <property type="project" value="TreeGrafter"/>
</dbReference>
<dbReference type="InterPro" id="IPR036388">
    <property type="entry name" value="WH-like_DNA-bd_sf"/>
</dbReference>
<accession>A0AA38LJY5</accession>
<feature type="region of interest" description="Disordered" evidence="16">
    <location>
        <begin position="337"/>
        <end position="356"/>
    </location>
</feature>
<dbReference type="Pfam" id="PF17733">
    <property type="entry name" value="KPWE_dom"/>
    <property type="match status" value="1"/>
</dbReference>
<comment type="subunit">
    <text evidence="13">Interacts with PEX13; forming the PEX13-PEX14 docking complex. Interacts with PEX5 (via WxxxF/Y motifs).</text>
</comment>
<dbReference type="FunFam" id="1.10.10.10:FF:000217">
    <property type="entry name" value="Peroxisomal membrane protein PEX14"/>
    <property type="match status" value="1"/>
</dbReference>
<dbReference type="GO" id="GO:1990429">
    <property type="term" value="C:peroxisomal importomer complex"/>
    <property type="evidence" value="ECO:0007669"/>
    <property type="project" value="TreeGrafter"/>
</dbReference>
<dbReference type="GO" id="GO:0016560">
    <property type="term" value="P:protein import into peroxisome matrix, docking"/>
    <property type="evidence" value="ECO:0007669"/>
    <property type="project" value="UniProtKB-UniRule"/>
</dbReference>
<evidence type="ECO:0000256" key="5">
    <source>
        <dbReference type="ARBA" id="ARBA00022927"/>
    </source>
</evidence>
<dbReference type="EMBL" id="JAHRHJ020000002">
    <property type="protein sequence ID" value="KAH9326719.1"/>
    <property type="molecule type" value="Genomic_DNA"/>
</dbReference>
<feature type="domain" description="Peroxisome membrane anchor protein Pex14p N-terminal" evidence="17">
    <location>
        <begin position="77"/>
        <end position="121"/>
    </location>
</feature>
<evidence type="ECO:0000256" key="2">
    <source>
        <dbReference type="ARBA" id="ARBA00005443"/>
    </source>
</evidence>
<dbReference type="Pfam" id="PF23020">
    <property type="entry name" value="PEX14-like_2nd"/>
    <property type="match status" value="1"/>
</dbReference>
<feature type="region of interest" description="Disordered" evidence="16">
    <location>
        <begin position="121"/>
        <end position="144"/>
    </location>
</feature>
<feature type="compositionally biased region" description="Polar residues" evidence="16">
    <location>
        <begin position="597"/>
        <end position="607"/>
    </location>
</feature>
<evidence type="ECO:0000256" key="8">
    <source>
        <dbReference type="ARBA" id="ARBA00023136"/>
    </source>
</evidence>
<feature type="region of interest" description="Disordered" evidence="16">
    <location>
        <begin position="439"/>
        <end position="459"/>
    </location>
</feature>
<dbReference type="GO" id="GO:0005778">
    <property type="term" value="C:peroxisomal membrane"/>
    <property type="evidence" value="ECO:0007669"/>
    <property type="project" value="UniProtKB-SubCell"/>
</dbReference>
<dbReference type="InterPro" id="IPR054154">
    <property type="entry name" value="PEX14-like_M_plants"/>
</dbReference>
<dbReference type="PANTHER" id="PTHR23058:SF0">
    <property type="entry name" value="PEROXISOMAL MEMBRANE PROTEIN PEX14"/>
    <property type="match status" value="1"/>
</dbReference>